<feature type="chain" id="PRO_5034068064" evidence="2">
    <location>
        <begin position="20"/>
        <end position="112"/>
    </location>
</feature>
<keyword evidence="4" id="KW-1185">Reference proteome</keyword>
<feature type="compositionally biased region" description="Pro residues" evidence="1">
    <location>
        <begin position="69"/>
        <end position="112"/>
    </location>
</feature>
<keyword evidence="2" id="KW-0732">Signal</keyword>
<evidence type="ECO:0000313" key="4">
    <source>
        <dbReference type="Proteomes" id="UP000567885"/>
    </source>
</evidence>
<dbReference type="AlphaFoldDB" id="A0A8H5T597"/>
<dbReference type="EMBL" id="JAAGWQ010000130">
    <property type="protein sequence ID" value="KAF5664886.1"/>
    <property type="molecule type" value="Genomic_DNA"/>
</dbReference>
<name>A0A8H5T597_FUSHE</name>
<evidence type="ECO:0000256" key="2">
    <source>
        <dbReference type="SAM" id="SignalP"/>
    </source>
</evidence>
<gene>
    <name evidence="3" type="ORF">FHETE_6899</name>
</gene>
<evidence type="ECO:0000256" key="1">
    <source>
        <dbReference type="SAM" id="MobiDB-lite"/>
    </source>
</evidence>
<accession>A0A8H5T597</accession>
<protein>
    <submittedName>
        <fullName evidence="3">Uncharacterized protein</fullName>
    </submittedName>
</protein>
<organism evidence="3 4">
    <name type="scientific">Fusarium heterosporum</name>
    <dbReference type="NCBI Taxonomy" id="42747"/>
    <lineage>
        <taxon>Eukaryota</taxon>
        <taxon>Fungi</taxon>
        <taxon>Dikarya</taxon>
        <taxon>Ascomycota</taxon>
        <taxon>Pezizomycotina</taxon>
        <taxon>Sordariomycetes</taxon>
        <taxon>Hypocreomycetidae</taxon>
        <taxon>Hypocreales</taxon>
        <taxon>Nectriaceae</taxon>
        <taxon>Fusarium</taxon>
        <taxon>Fusarium heterosporum species complex</taxon>
    </lineage>
</organism>
<reference evidence="3 4" key="1">
    <citation type="submission" date="2020-05" db="EMBL/GenBank/DDBJ databases">
        <title>Identification and distribution of gene clusters putatively required for synthesis of sphingolipid metabolism inhibitors in phylogenetically diverse species of the filamentous fungus Fusarium.</title>
        <authorList>
            <person name="Kim H.-S."/>
            <person name="Busman M."/>
            <person name="Brown D.W."/>
            <person name="Divon H."/>
            <person name="Uhlig S."/>
            <person name="Proctor R.H."/>
        </authorList>
    </citation>
    <scope>NUCLEOTIDE SEQUENCE [LARGE SCALE GENOMIC DNA]</scope>
    <source>
        <strain evidence="3 4">NRRL 20693</strain>
    </source>
</reference>
<comment type="caution">
    <text evidence="3">The sequence shown here is derived from an EMBL/GenBank/DDBJ whole genome shotgun (WGS) entry which is preliminary data.</text>
</comment>
<sequence>MKTGFVAFVLAAAAPLAMAAPFHHFPGGFWSPPINGTQPGDGQAPGGPGGWLPLPPPAGGPGGPGGAIPTPPPVVPRPTPVPGFTPPPVPQVPPPAPTEPVVVPTPTPFARK</sequence>
<feature type="region of interest" description="Disordered" evidence="1">
    <location>
        <begin position="31"/>
        <end position="112"/>
    </location>
</feature>
<dbReference type="Proteomes" id="UP000567885">
    <property type="component" value="Unassembled WGS sequence"/>
</dbReference>
<evidence type="ECO:0000313" key="3">
    <source>
        <dbReference type="EMBL" id="KAF5664886.1"/>
    </source>
</evidence>
<feature type="signal peptide" evidence="2">
    <location>
        <begin position="1"/>
        <end position="19"/>
    </location>
</feature>
<proteinExistence type="predicted"/>